<dbReference type="InterPro" id="IPR010111">
    <property type="entry name" value="Kynureninase"/>
</dbReference>
<dbReference type="InterPro" id="IPR015421">
    <property type="entry name" value="PyrdxlP-dep_Trfase_major"/>
</dbReference>
<feature type="modified residue" description="N6-(pyridoxal phosphate)lysine" evidence="4">
    <location>
        <position position="235"/>
    </location>
</feature>
<dbReference type="NCBIfam" id="TIGR01814">
    <property type="entry name" value="kynureninase"/>
    <property type="match status" value="1"/>
</dbReference>
<comment type="catalytic activity">
    <reaction evidence="6">
        <text>3-hydroxy-L-kynurenine + H2O = 3-hydroxyanthranilate + L-alanine + H(+)</text>
        <dbReference type="Rhea" id="RHEA:25143"/>
        <dbReference type="ChEBI" id="CHEBI:15377"/>
        <dbReference type="ChEBI" id="CHEBI:15378"/>
        <dbReference type="ChEBI" id="CHEBI:36559"/>
        <dbReference type="ChEBI" id="CHEBI:57972"/>
        <dbReference type="ChEBI" id="CHEBI:58125"/>
        <dbReference type="EC" id="3.7.1.3"/>
    </reaction>
</comment>
<protein>
    <recommendedName>
        <fullName evidence="4 5">Kynureninase</fullName>
        <ecNumber evidence="4 5">3.7.1.3</ecNumber>
    </recommendedName>
    <alternativeName>
        <fullName evidence="4">L-kynurenine hydrolase</fullName>
    </alternativeName>
</protein>
<dbReference type="GO" id="GO:0030429">
    <property type="term" value="F:kynureninase activity"/>
    <property type="evidence" value="ECO:0007669"/>
    <property type="project" value="UniProtKB-EC"/>
</dbReference>
<evidence type="ECO:0000256" key="5">
    <source>
        <dbReference type="NCBIfam" id="TIGR01814"/>
    </source>
</evidence>
<accession>A0ABU5J0D6</accession>
<comment type="similarity">
    <text evidence="4 6">Belongs to the kynureninase family.</text>
</comment>
<evidence type="ECO:0000256" key="1">
    <source>
        <dbReference type="ARBA" id="ARBA00022642"/>
    </source>
</evidence>
<name>A0ABU5J0D6_9BACI</name>
<dbReference type="PANTHER" id="PTHR14084:SF0">
    <property type="entry name" value="KYNURENINASE"/>
    <property type="match status" value="1"/>
</dbReference>
<comment type="caution">
    <text evidence="7">The sequence shown here is derived from an EMBL/GenBank/DDBJ whole genome shotgun (WGS) entry which is preliminary data.</text>
</comment>
<comment type="function">
    <text evidence="4 6">Catalyzes the cleavage of L-kynurenine (L-Kyn) and L-3-hydroxykynurenine (L-3OHKyn) into anthranilic acid (AA) and 3-hydroxyanthranilic acid (3-OHAA), respectively.</text>
</comment>
<evidence type="ECO:0000313" key="7">
    <source>
        <dbReference type="EMBL" id="MDZ5472807.1"/>
    </source>
</evidence>
<dbReference type="RefSeq" id="WP_322447103.1">
    <property type="nucleotide sequence ID" value="NZ_JAXOFX010000008.1"/>
</dbReference>
<keyword evidence="8" id="KW-1185">Reference proteome</keyword>
<dbReference type="EC" id="3.7.1.3" evidence="4 5"/>
<comment type="pathway">
    <text evidence="4 6">Amino-acid degradation; L-kynurenine degradation; L-alanine and anthranilate from L-kynurenine: step 1/1.</text>
</comment>
<comment type="catalytic activity">
    <reaction evidence="4 6">
        <text>L-kynurenine + H2O = anthranilate + L-alanine + H(+)</text>
        <dbReference type="Rhea" id="RHEA:16813"/>
        <dbReference type="ChEBI" id="CHEBI:15377"/>
        <dbReference type="ChEBI" id="CHEBI:15378"/>
        <dbReference type="ChEBI" id="CHEBI:16567"/>
        <dbReference type="ChEBI" id="CHEBI:57959"/>
        <dbReference type="ChEBI" id="CHEBI:57972"/>
        <dbReference type="EC" id="3.7.1.3"/>
    </reaction>
</comment>
<evidence type="ECO:0000256" key="4">
    <source>
        <dbReference type="HAMAP-Rule" id="MF_01970"/>
    </source>
</evidence>
<feature type="binding site" evidence="4">
    <location>
        <position position="212"/>
    </location>
    <ligand>
        <name>pyridoxal 5'-phosphate</name>
        <dbReference type="ChEBI" id="CHEBI:597326"/>
    </ligand>
</feature>
<keyword evidence="3 4" id="KW-0663">Pyridoxal phosphate</keyword>
<organism evidence="7 8">
    <name type="scientific">Robertmurraya mangrovi</name>
    <dbReference type="NCBI Taxonomy" id="3098077"/>
    <lineage>
        <taxon>Bacteria</taxon>
        <taxon>Bacillati</taxon>
        <taxon>Bacillota</taxon>
        <taxon>Bacilli</taxon>
        <taxon>Bacillales</taxon>
        <taxon>Bacillaceae</taxon>
        <taxon>Robertmurraya</taxon>
    </lineage>
</organism>
<dbReference type="EMBL" id="JAXOFX010000008">
    <property type="protein sequence ID" value="MDZ5472807.1"/>
    <property type="molecule type" value="Genomic_DNA"/>
</dbReference>
<dbReference type="InterPro" id="IPR015422">
    <property type="entry name" value="PyrdxlP-dep_Trfase_small"/>
</dbReference>
<dbReference type="Pfam" id="PF22580">
    <property type="entry name" value="KYNU_C"/>
    <property type="match status" value="1"/>
</dbReference>
<feature type="binding site" evidence="4">
    <location>
        <begin position="128"/>
        <end position="131"/>
    </location>
    <ligand>
        <name>pyridoxal 5'-phosphate</name>
        <dbReference type="ChEBI" id="CHEBI:597326"/>
    </ligand>
</feature>
<comment type="cofactor">
    <cofactor evidence="4 6">
        <name>pyridoxal 5'-phosphate</name>
        <dbReference type="ChEBI" id="CHEBI:597326"/>
    </cofactor>
</comment>
<feature type="binding site" evidence="4">
    <location>
        <position position="100"/>
    </location>
    <ligand>
        <name>pyridoxal 5'-phosphate</name>
        <dbReference type="ChEBI" id="CHEBI:597326"/>
    </ligand>
</feature>
<proteinExistence type="inferred from homology"/>
<dbReference type="PANTHER" id="PTHR14084">
    <property type="entry name" value="KYNURENINASE"/>
    <property type="match status" value="1"/>
</dbReference>
<dbReference type="PIRSF" id="PIRSF038800">
    <property type="entry name" value="KYNU"/>
    <property type="match status" value="1"/>
</dbReference>
<dbReference type="Gene3D" id="3.40.640.10">
    <property type="entry name" value="Type I PLP-dependent aspartate aminotransferase-like (Major domain)"/>
    <property type="match status" value="1"/>
</dbReference>
<evidence type="ECO:0000256" key="6">
    <source>
        <dbReference type="PIRNR" id="PIRNR038800"/>
    </source>
</evidence>
<comment type="pathway">
    <text evidence="4 6">Cofactor biosynthesis; NAD(+) biosynthesis; quinolinate from L-kynurenine: step 2/3.</text>
</comment>
<gene>
    <name evidence="4 7" type="primary">kynU</name>
    <name evidence="7" type="ORF">SM124_13825</name>
</gene>
<dbReference type="SUPFAM" id="SSF53383">
    <property type="entry name" value="PLP-dependent transferases"/>
    <property type="match status" value="1"/>
</dbReference>
<feature type="binding site" evidence="4">
    <location>
        <position position="234"/>
    </location>
    <ligand>
        <name>pyridoxal 5'-phosphate</name>
        <dbReference type="ChEBI" id="CHEBI:597326"/>
    </ligand>
</feature>
<feature type="binding site" evidence="4">
    <location>
        <position position="209"/>
    </location>
    <ligand>
        <name>pyridoxal 5'-phosphate</name>
        <dbReference type="ChEBI" id="CHEBI:597326"/>
    </ligand>
</feature>
<dbReference type="InterPro" id="IPR015424">
    <property type="entry name" value="PyrdxlP-dep_Trfase"/>
</dbReference>
<sequence>MFQNDKSYAENLDLQDELSPYKDEFYLMEGAIYMDGNSLGLLSKRAEQTLTDVIHSWKTLGIDGWMNGNHPWFYMGEKLGEMSADLVGAKPEEVIVTASTTTNLHQLVATFYKPKGKQTKILADELNFPSDIYALQSQIRLKGLDPNEHLIQVKSRNGRFIEEDDIIEAMTEDIALIVLPTVLYRSGQLLDIERLTAEAHKRGILIGFDGCHSVGAIPHHFTKWGVDFAYWCNYKYLNSGPGGIGGLYVNEKHFDQLPGLTGWWGSHKQKQFDMEHQFVPANGAGAFQIGTTHILSAAPLIGSLEMFQEVGMEKIRMKSLKMTKYLMELVEYELGDYSFTIGNPLENHRRGGHVSLEHEEAARICKALKDEGVVPDFRAPNVIRLAPVSLYTSYVDVWEAVQILKRIMDGKWYEKYENKREVIA</sequence>
<keyword evidence="1 4" id="KW-0662">Pyridine nucleotide biosynthesis</keyword>
<evidence type="ECO:0000256" key="2">
    <source>
        <dbReference type="ARBA" id="ARBA00022801"/>
    </source>
</evidence>
<feature type="binding site" evidence="4">
    <location>
        <position position="291"/>
    </location>
    <ligand>
        <name>pyridoxal 5'-phosphate</name>
        <dbReference type="ChEBI" id="CHEBI:597326"/>
    </ligand>
</feature>
<feature type="binding site" evidence="4">
    <location>
        <position position="101"/>
    </location>
    <ligand>
        <name>pyridoxal 5'-phosphate</name>
        <dbReference type="ChEBI" id="CHEBI:597326"/>
    </ligand>
</feature>
<dbReference type="HAMAP" id="MF_01970">
    <property type="entry name" value="Kynureninase"/>
    <property type="match status" value="1"/>
</dbReference>
<evidence type="ECO:0000256" key="3">
    <source>
        <dbReference type="ARBA" id="ARBA00022898"/>
    </source>
</evidence>
<dbReference type="Gene3D" id="3.90.1150.10">
    <property type="entry name" value="Aspartate Aminotransferase, domain 1"/>
    <property type="match status" value="1"/>
</dbReference>
<comment type="caution">
    <text evidence="4">Lacks conserved residue(s) required for the propagation of feature annotation.</text>
</comment>
<keyword evidence="2 4" id="KW-0378">Hydrolase</keyword>
<evidence type="ECO:0000313" key="8">
    <source>
        <dbReference type="Proteomes" id="UP001290455"/>
    </source>
</evidence>
<reference evidence="7 8" key="1">
    <citation type="submission" date="2023-11" db="EMBL/GenBank/DDBJ databases">
        <title>Bacillus jintuensis, isolated from a mudflat on the Beibu Gulf coast.</title>
        <authorList>
            <person name="Li M."/>
        </authorList>
    </citation>
    <scope>NUCLEOTIDE SEQUENCE [LARGE SCALE GENOMIC DNA]</scope>
    <source>
        <strain evidence="7 8">31A1R</strain>
    </source>
</reference>
<feature type="binding site" evidence="4">
    <location>
        <position position="263"/>
    </location>
    <ligand>
        <name>pyridoxal 5'-phosphate</name>
        <dbReference type="ChEBI" id="CHEBI:597326"/>
    </ligand>
</feature>
<dbReference type="Proteomes" id="UP001290455">
    <property type="component" value="Unassembled WGS sequence"/>
</dbReference>
<comment type="subunit">
    <text evidence="4 6">Homodimer.</text>
</comment>